<dbReference type="PANTHER" id="PTHR48081">
    <property type="entry name" value="AB HYDROLASE SUPERFAMILY PROTEIN C4A8.06C"/>
    <property type="match status" value="1"/>
</dbReference>
<dbReference type="PANTHER" id="PTHR48081:SF6">
    <property type="entry name" value="PEPTIDASE S9 PROLYL OLIGOPEPTIDASE CATALYTIC DOMAIN-CONTAINING PROTEIN"/>
    <property type="match status" value="1"/>
</dbReference>
<accession>A0ABU3TQW2</accession>
<proteinExistence type="predicted"/>
<reference evidence="4 5" key="1">
    <citation type="submission" date="2023-09" db="EMBL/GenBank/DDBJ databases">
        <title>Aquirufa genomes.</title>
        <authorList>
            <person name="Pitt A."/>
        </authorList>
    </citation>
    <scope>NUCLEOTIDE SEQUENCE [LARGE SCALE GENOMIC DNA]</scope>
    <source>
        <strain evidence="4 5">LEOWEIH-7C</strain>
    </source>
</reference>
<feature type="domain" description="BD-FAE-like" evidence="3">
    <location>
        <begin position="64"/>
        <end position="257"/>
    </location>
</feature>
<dbReference type="RefSeq" id="WP_315575459.1">
    <property type="nucleotide sequence ID" value="NZ_JARDXH010000002.1"/>
</dbReference>
<name>A0ABU3TQW2_9BACT</name>
<evidence type="ECO:0000256" key="1">
    <source>
        <dbReference type="ARBA" id="ARBA00022801"/>
    </source>
</evidence>
<dbReference type="InterPro" id="IPR049492">
    <property type="entry name" value="BD-FAE-like_dom"/>
</dbReference>
<dbReference type="Gene3D" id="3.40.50.1820">
    <property type="entry name" value="alpha/beta hydrolase"/>
    <property type="match status" value="1"/>
</dbReference>
<evidence type="ECO:0000313" key="5">
    <source>
        <dbReference type="Proteomes" id="UP001249959"/>
    </source>
</evidence>
<keyword evidence="2" id="KW-0732">Signal</keyword>
<evidence type="ECO:0000256" key="2">
    <source>
        <dbReference type="SAM" id="SignalP"/>
    </source>
</evidence>
<dbReference type="EMBL" id="JAVNWW010000001">
    <property type="protein sequence ID" value="MDU0808259.1"/>
    <property type="molecule type" value="Genomic_DNA"/>
</dbReference>
<dbReference type="Pfam" id="PF20434">
    <property type="entry name" value="BD-FAE"/>
    <property type="match status" value="1"/>
</dbReference>
<sequence>MMKYLLTFGLMITLLSAQAQAPQALYPGEIPNYIAGPNVESSATTGGILRISNVSNPVYTLYLAPESGNAKKPMVIIFPGGGYRILAASHEGSDIARKLNEIGVHAMVVHYRLPDSTRQVEKQYAPMQDAQQAIRVARQQANVWNVDSTKIGVMGFSAGGHLAASAATHHSIDYTKMNDGQNLRPDFQLLIYPVVSFRAYSHQGSVSSLLGKNKSEELLHLFSNEEQVNANTPRAFLVHASDDGAVSVANSLNYAAALANNKVLVDLHIMAKGGHGFGLVNKTTDEYWFDRLATWFKTL</sequence>
<dbReference type="GO" id="GO:0016787">
    <property type="term" value="F:hydrolase activity"/>
    <property type="evidence" value="ECO:0007669"/>
    <property type="project" value="UniProtKB-KW"/>
</dbReference>
<comment type="caution">
    <text evidence="4">The sequence shown here is derived from an EMBL/GenBank/DDBJ whole genome shotgun (WGS) entry which is preliminary data.</text>
</comment>
<dbReference type="SUPFAM" id="SSF53474">
    <property type="entry name" value="alpha/beta-Hydrolases"/>
    <property type="match status" value="1"/>
</dbReference>
<feature type="signal peptide" evidence="2">
    <location>
        <begin position="1"/>
        <end position="19"/>
    </location>
</feature>
<protein>
    <submittedName>
        <fullName evidence="4">Alpha/beta hydrolase</fullName>
    </submittedName>
</protein>
<dbReference type="Proteomes" id="UP001249959">
    <property type="component" value="Unassembled WGS sequence"/>
</dbReference>
<gene>
    <name evidence="4" type="ORF">PQG45_04330</name>
</gene>
<dbReference type="InterPro" id="IPR029058">
    <property type="entry name" value="AB_hydrolase_fold"/>
</dbReference>
<keyword evidence="1 4" id="KW-0378">Hydrolase</keyword>
<feature type="chain" id="PRO_5047179901" evidence="2">
    <location>
        <begin position="20"/>
        <end position="299"/>
    </location>
</feature>
<keyword evidence="5" id="KW-1185">Reference proteome</keyword>
<organism evidence="4 5">
    <name type="scientific">Aquirufa regiilacus</name>
    <dbReference type="NCBI Taxonomy" id="3024868"/>
    <lineage>
        <taxon>Bacteria</taxon>
        <taxon>Pseudomonadati</taxon>
        <taxon>Bacteroidota</taxon>
        <taxon>Cytophagia</taxon>
        <taxon>Cytophagales</taxon>
        <taxon>Flectobacillaceae</taxon>
        <taxon>Aquirufa</taxon>
    </lineage>
</organism>
<dbReference type="InterPro" id="IPR050300">
    <property type="entry name" value="GDXG_lipolytic_enzyme"/>
</dbReference>
<evidence type="ECO:0000313" key="4">
    <source>
        <dbReference type="EMBL" id="MDU0808259.1"/>
    </source>
</evidence>
<evidence type="ECO:0000259" key="3">
    <source>
        <dbReference type="Pfam" id="PF20434"/>
    </source>
</evidence>